<organism evidence="3 4">
    <name type="scientific">Croceivirga radicis</name>
    <dbReference type="NCBI Taxonomy" id="1929488"/>
    <lineage>
        <taxon>Bacteria</taxon>
        <taxon>Pseudomonadati</taxon>
        <taxon>Bacteroidota</taxon>
        <taxon>Flavobacteriia</taxon>
        <taxon>Flavobacteriales</taxon>
        <taxon>Flavobacteriaceae</taxon>
        <taxon>Croceivirga</taxon>
    </lineage>
</organism>
<dbReference type="InterPro" id="IPR028098">
    <property type="entry name" value="Glyco_trans_4-like_N"/>
</dbReference>
<evidence type="ECO:0000313" key="4">
    <source>
        <dbReference type="Proteomes" id="UP000191680"/>
    </source>
</evidence>
<dbReference type="Gene3D" id="3.40.50.2000">
    <property type="entry name" value="Glycogen Phosphorylase B"/>
    <property type="match status" value="2"/>
</dbReference>
<protein>
    <submittedName>
        <fullName evidence="3">Glycosyltransferase</fullName>
    </submittedName>
</protein>
<comment type="caution">
    <text evidence="3">The sequence shown here is derived from an EMBL/GenBank/DDBJ whole genome shotgun (WGS) entry which is preliminary data.</text>
</comment>
<keyword evidence="4" id="KW-1185">Reference proteome</keyword>
<feature type="domain" description="Glycosyl transferase family 1" evidence="1">
    <location>
        <begin position="202"/>
        <end position="362"/>
    </location>
</feature>
<gene>
    <name evidence="3" type="ORF">BUL40_08320</name>
</gene>
<evidence type="ECO:0000259" key="2">
    <source>
        <dbReference type="Pfam" id="PF13439"/>
    </source>
</evidence>
<reference evidence="3 4" key="1">
    <citation type="submission" date="2016-12" db="EMBL/GenBank/DDBJ databases">
        <authorList>
            <person name="Song W.-J."/>
            <person name="Kurnit D.M."/>
        </authorList>
    </citation>
    <scope>NUCLEOTIDE SEQUENCE [LARGE SCALE GENOMIC DNA]</scope>
    <source>
        <strain evidence="3 4">HSG9</strain>
    </source>
</reference>
<dbReference type="GO" id="GO:0016757">
    <property type="term" value="F:glycosyltransferase activity"/>
    <property type="evidence" value="ECO:0007669"/>
    <property type="project" value="InterPro"/>
</dbReference>
<dbReference type="PANTHER" id="PTHR12526:SF630">
    <property type="entry name" value="GLYCOSYLTRANSFERASE"/>
    <property type="match status" value="1"/>
</dbReference>
<dbReference type="Pfam" id="PF00534">
    <property type="entry name" value="Glycos_transf_1"/>
    <property type="match status" value="1"/>
</dbReference>
<feature type="domain" description="Glycosyltransferase subfamily 4-like N-terminal" evidence="2">
    <location>
        <begin position="16"/>
        <end position="186"/>
    </location>
</feature>
<sequence>MSSLKISIFIYSLAGGGAERAMSYLLNYLEEHQYPVVLVLMNDTIAYPIPSTIDTYYLEKSNPNESGILKLLKLPYLAFKYARLLKTLQITHSFSLLTRPCYINIMARWFTKHQYKLIISERSFPTKQYAGNHLQAKINRFMVKWLYPKADAILSNAKASKIDLVTHFKIPKEKISYIYNPIDLDKISGIVPNNDFYDSNYINLVTVGRLMTVKNHSFLIKAMEPFKNVRLYIFGDGELYDQLKTQIMALNLENNVFLMGFEQNPFTYLKAADIFVLSSIFEGFPNVLMEALSCGLPVISTNCQSGPDEMLELEQATDQDIMFTKYGILTPVNNLELMQKAIAFMIANPEFRKSCTENAPKRIKAYDKNHILKQYCEYILA</sequence>
<keyword evidence="3" id="KW-0808">Transferase</keyword>
<dbReference type="Proteomes" id="UP000191680">
    <property type="component" value="Unassembled WGS sequence"/>
</dbReference>
<dbReference type="RefSeq" id="WP_080318864.1">
    <property type="nucleotide sequence ID" value="NZ_MTBC01000004.1"/>
</dbReference>
<dbReference type="OrthoDB" id="798298at2"/>
<evidence type="ECO:0000259" key="1">
    <source>
        <dbReference type="Pfam" id="PF00534"/>
    </source>
</evidence>
<evidence type="ECO:0000313" key="3">
    <source>
        <dbReference type="EMBL" id="OQD43084.1"/>
    </source>
</evidence>
<dbReference type="SUPFAM" id="SSF53756">
    <property type="entry name" value="UDP-Glycosyltransferase/glycogen phosphorylase"/>
    <property type="match status" value="1"/>
</dbReference>
<accession>A0A1V6LSC6</accession>
<dbReference type="EMBL" id="MTBC01000004">
    <property type="protein sequence ID" value="OQD43084.1"/>
    <property type="molecule type" value="Genomic_DNA"/>
</dbReference>
<dbReference type="PANTHER" id="PTHR12526">
    <property type="entry name" value="GLYCOSYLTRANSFERASE"/>
    <property type="match status" value="1"/>
</dbReference>
<dbReference type="InterPro" id="IPR001296">
    <property type="entry name" value="Glyco_trans_1"/>
</dbReference>
<dbReference type="Pfam" id="PF13439">
    <property type="entry name" value="Glyco_transf_4"/>
    <property type="match status" value="1"/>
</dbReference>
<proteinExistence type="predicted"/>
<name>A0A1V6LSC6_9FLAO</name>
<dbReference type="AlphaFoldDB" id="A0A1V6LSC6"/>
<dbReference type="CDD" id="cd03811">
    <property type="entry name" value="GT4_GT28_WabH-like"/>
    <property type="match status" value="1"/>
</dbReference>